<name>A0A853BWS7_9ACTN</name>
<evidence type="ECO:0000313" key="2">
    <source>
        <dbReference type="EMBL" id="NYI99523.1"/>
    </source>
</evidence>
<sequence>MSTKRLGKVQRAATIVPLALLSIAWTASVYGIGGVTAPISAAEEPVDDTISVPTDEMDEPASVTNPNPGSVRGGEIVNAASTNDIPSSALAAYQRAETVINAADKSCNVTWQLIAAIGRVESNHGRSGGNVLDDDGVARPGLYGNPLNGTKGTTAISDTDAGQLDEDTRWDRAVGPMQFIPSTWQVVGVDADNDSERNPQDIDDAALASAVYLCSGDDDLSTLTGQRSAVYRYNHSQTYVDLVLSIMEAYLEGDFQTIPDNTMAGDYIYPDLPDYGDYYGGGGGGSSDDNNEEFEGEGDNGGGDGIDPDGDSDGENPDGENPDGENPDGEDPDGDNGGGGGGLLDPDNNNAPDTGTDLDEPIENLVDGLLGPLDATLVNVSCTLAYPLNAEMRQKCIASYQ</sequence>
<dbReference type="GO" id="GO:0008933">
    <property type="term" value="F:peptidoglycan lytic transglycosylase activity"/>
    <property type="evidence" value="ECO:0007669"/>
    <property type="project" value="TreeGrafter"/>
</dbReference>
<protein>
    <submittedName>
        <fullName evidence="2">Membrane-bound lytic murein transglycosylase B</fullName>
    </submittedName>
</protein>
<evidence type="ECO:0000256" key="1">
    <source>
        <dbReference type="SAM" id="MobiDB-lite"/>
    </source>
</evidence>
<feature type="compositionally biased region" description="Acidic residues" evidence="1">
    <location>
        <begin position="289"/>
        <end position="298"/>
    </location>
</feature>
<dbReference type="InterPro" id="IPR023346">
    <property type="entry name" value="Lysozyme-like_dom_sf"/>
</dbReference>
<dbReference type="EMBL" id="JACCFP010000001">
    <property type="protein sequence ID" value="NYI99523.1"/>
    <property type="molecule type" value="Genomic_DNA"/>
</dbReference>
<dbReference type="AlphaFoldDB" id="A0A853BWS7"/>
<feature type="region of interest" description="Disordered" evidence="1">
    <location>
        <begin position="279"/>
        <end position="360"/>
    </location>
</feature>
<dbReference type="Gene3D" id="1.10.530.10">
    <property type="match status" value="1"/>
</dbReference>
<evidence type="ECO:0000313" key="3">
    <source>
        <dbReference type="Proteomes" id="UP000530424"/>
    </source>
</evidence>
<proteinExistence type="predicted"/>
<dbReference type="RefSeq" id="WP_179666163.1">
    <property type="nucleotide sequence ID" value="NZ_JACCFP010000001.1"/>
</dbReference>
<feature type="compositionally biased region" description="Acidic residues" evidence="1">
    <location>
        <begin position="306"/>
        <end position="334"/>
    </location>
</feature>
<dbReference type="GO" id="GO:0009253">
    <property type="term" value="P:peptidoglycan catabolic process"/>
    <property type="evidence" value="ECO:0007669"/>
    <property type="project" value="TreeGrafter"/>
</dbReference>
<dbReference type="CDD" id="cd13399">
    <property type="entry name" value="Slt35-like"/>
    <property type="match status" value="1"/>
</dbReference>
<dbReference type="Proteomes" id="UP000530424">
    <property type="component" value="Unassembled WGS sequence"/>
</dbReference>
<gene>
    <name evidence="2" type="ORF">HNR19_000222</name>
</gene>
<dbReference type="PANTHER" id="PTHR30163">
    <property type="entry name" value="MEMBRANE-BOUND LYTIC MUREIN TRANSGLYCOSYLASE B"/>
    <property type="match status" value="1"/>
</dbReference>
<feature type="region of interest" description="Disordered" evidence="1">
    <location>
        <begin position="51"/>
        <end position="71"/>
    </location>
</feature>
<dbReference type="SUPFAM" id="SSF53955">
    <property type="entry name" value="Lysozyme-like"/>
    <property type="match status" value="1"/>
</dbReference>
<accession>A0A853BWS7</accession>
<dbReference type="PANTHER" id="PTHR30163:SF8">
    <property type="entry name" value="LYTIC MUREIN TRANSGLYCOSYLASE"/>
    <property type="match status" value="1"/>
</dbReference>
<reference evidence="2 3" key="1">
    <citation type="submission" date="2020-07" db="EMBL/GenBank/DDBJ databases">
        <title>Sequencing the genomes of 1000 actinobacteria strains.</title>
        <authorList>
            <person name="Klenk H.-P."/>
        </authorList>
    </citation>
    <scope>NUCLEOTIDE SEQUENCE [LARGE SCALE GENOMIC DNA]</scope>
    <source>
        <strain evidence="2 3">DSM 103833</strain>
    </source>
</reference>
<dbReference type="InterPro" id="IPR043426">
    <property type="entry name" value="MltB-like"/>
</dbReference>
<keyword evidence="3" id="KW-1185">Reference proteome</keyword>
<comment type="caution">
    <text evidence="2">The sequence shown here is derived from an EMBL/GenBank/DDBJ whole genome shotgun (WGS) entry which is preliminary data.</text>
</comment>
<organism evidence="2 3">
    <name type="scientific">Nocardioides thalensis</name>
    <dbReference type="NCBI Taxonomy" id="1914755"/>
    <lineage>
        <taxon>Bacteria</taxon>
        <taxon>Bacillati</taxon>
        <taxon>Actinomycetota</taxon>
        <taxon>Actinomycetes</taxon>
        <taxon>Propionibacteriales</taxon>
        <taxon>Nocardioidaceae</taxon>
        <taxon>Nocardioides</taxon>
    </lineage>
</organism>